<evidence type="ECO:0000256" key="1">
    <source>
        <dbReference type="ARBA" id="ARBA00022679"/>
    </source>
</evidence>
<dbReference type="AlphaFoldDB" id="A0A4R0MN77"/>
<proteinExistence type="predicted"/>
<evidence type="ECO:0000313" key="5">
    <source>
        <dbReference type="Proteomes" id="UP000292884"/>
    </source>
</evidence>
<sequence>MIKTIRTDSEHPDFIELVKHLDAYLAEIDGNEHAFYAQFNKIDKIKHVVIAYENDIPLGCGAIKELSPVAMEVKRMYTSPNGRKKGIATTILKELESWTGELGYENCLLETGIRQAEAVSLYKKCGYKRIPNYGQYIGVENSVCFKKEVEVNPLGKICYTDFDQLNSFIQEKNTGQILIDYRLLSDYEGMVLGIGIIFGAANERYALDVEWISFGLDLLGENLTMSYSYQFTNLKSLLDYLAITYSIDVTDIPIKYKIDSEKFPNPFKDEELKPAFEESWARFKQDFAAGKFLDPSLKLVYTSPPFTE</sequence>
<keyword evidence="2" id="KW-0012">Acyltransferase</keyword>
<dbReference type="OrthoDB" id="9803233at2"/>
<dbReference type="SUPFAM" id="SSF55729">
    <property type="entry name" value="Acyl-CoA N-acyltransferases (Nat)"/>
    <property type="match status" value="1"/>
</dbReference>
<dbReference type="PROSITE" id="PS51186">
    <property type="entry name" value="GNAT"/>
    <property type="match status" value="1"/>
</dbReference>
<dbReference type="RefSeq" id="WP_131555223.1">
    <property type="nucleotide sequence ID" value="NZ_SJSK01000006.1"/>
</dbReference>
<name>A0A4R0MN77_9SPHI</name>
<keyword evidence="5" id="KW-1185">Reference proteome</keyword>
<protein>
    <submittedName>
        <fullName evidence="4">N-acetyltransferase</fullName>
    </submittedName>
</protein>
<dbReference type="PANTHER" id="PTHR43877:SF2">
    <property type="entry name" value="AMINOALKYLPHOSPHONATE N-ACETYLTRANSFERASE-RELATED"/>
    <property type="match status" value="1"/>
</dbReference>
<dbReference type="EMBL" id="SJSK01000006">
    <property type="protein sequence ID" value="TCC88218.1"/>
    <property type="molecule type" value="Genomic_DNA"/>
</dbReference>
<dbReference type="InterPro" id="IPR000182">
    <property type="entry name" value="GNAT_dom"/>
</dbReference>
<evidence type="ECO:0000313" key="4">
    <source>
        <dbReference type="EMBL" id="TCC88218.1"/>
    </source>
</evidence>
<evidence type="ECO:0000256" key="2">
    <source>
        <dbReference type="ARBA" id="ARBA00023315"/>
    </source>
</evidence>
<dbReference type="PANTHER" id="PTHR43877">
    <property type="entry name" value="AMINOALKYLPHOSPHONATE N-ACETYLTRANSFERASE-RELATED-RELATED"/>
    <property type="match status" value="1"/>
</dbReference>
<keyword evidence="1 4" id="KW-0808">Transferase</keyword>
<dbReference type="Pfam" id="PF13508">
    <property type="entry name" value="Acetyltransf_7"/>
    <property type="match status" value="1"/>
</dbReference>
<organism evidence="4 5">
    <name type="scientific">Pedobacter frigiditerrae</name>
    <dbReference type="NCBI Taxonomy" id="2530452"/>
    <lineage>
        <taxon>Bacteria</taxon>
        <taxon>Pseudomonadati</taxon>
        <taxon>Bacteroidota</taxon>
        <taxon>Sphingobacteriia</taxon>
        <taxon>Sphingobacteriales</taxon>
        <taxon>Sphingobacteriaceae</taxon>
        <taxon>Pedobacter</taxon>
    </lineage>
</organism>
<reference evidence="4 5" key="1">
    <citation type="submission" date="2019-02" db="EMBL/GenBank/DDBJ databases">
        <title>Pedobacter sp. RP-1-13 sp. nov., isolated from Arctic soil.</title>
        <authorList>
            <person name="Dahal R.H."/>
        </authorList>
    </citation>
    <scope>NUCLEOTIDE SEQUENCE [LARGE SCALE GENOMIC DNA]</scope>
    <source>
        <strain evidence="4 5">RP-1-13</strain>
    </source>
</reference>
<dbReference type="GO" id="GO:0016747">
    <property type="term" value="F:acyltransferase activity, transferring groups other than amino-acyl groups"/>
    <property type="evidence" value="ECO:0007669"/>
    <property type="project" value="InterPro"/>
</dbReference>
<evidence type="ECO:0000259" key="3">
    <source>
        <dbReference type="PROSITE" id="PS51186"/>
    </source>
</evidence>
<feature type="domain" description="N-acetyltransferase" evidence="3">
    <location>
        <begin position="3"/>
        <end position="150"/>
    </location>
</feature>
<dbReference type="InterPro" id="IPR050832">
    <property type="entry name" value="Bact_Acetyltransf"/>
</dbReference>
<gene>
    <name evidence="4" type="ORF">EZ428_21080</name>
</gene>
<dbReference type="InterPro" id="IPR016181">
    <property type="entry name" value="Acyl_CoA_acyltransferase"/>
</dbReference>
<dbReference type="Proteomes" id="UP000292884">
    <property type="component" value="Unassembled WGS sequence"/>
</dbReference>
<comment type="caution">
    <text evidence="4">The sequence shown here is derived from an EMBL/GenBank/DDBJ whole genome shotgun (WGS) entry which is preliminary data.</text>
</comment>
<accession>A0A4R0MN77</accession>
<dbReference type="Gene3D" id="3.40.630.30">
    <property type="match status" value="1"/>
</dbReference>